<reference evidence="2" key="1">
    <citation type="submission" date="2020-05" db="EMBL/GenBank/DDBJ databases">
        <title>Phylogenomic resolution of chytrid fungi.</title>
        <authorList>
            <person name="Stajich J.E."/>
            <person name="Amses K."/>
            <person name="Simmons R."/>
            <person name="Seto K."/>
            <person name="Myers J."/>
            <person name="Bonds A."/>
            <person name="Quandt C.A."/>
            <person name="Barry K."/>
            <person name="Liu P."/>
            <person name="Grigoriev I."/>
            <person name="Longcore J.E."/>
            <person name="James T.Y."/>
        </authorList>
    </citation>
    <scope>NUCLEOTIDE SEQUENCE</scope>
    <source>
        <strain evidence="2">JEL0379</strain>
    </source>
</reference>
<keyword evidence="3" id="KW-1185">Reference proteome</keyword>
<feature type="region of interest" description="Disordered" evidence="1">
    <location>
        <begin position="168"/>
        <end position="208"/>
    </location>
</feature>
<comment type="caution">
    <text evidence="2">The sequence shown here is derived from an EMBL/GenBank/DDBJ whole genome shotgun (WGS) entry which is preliminary data.</text>
</comment>
<feature type="region of interest" description="Disordered" evidence="1">
    <location>
        <begin position="78"/>
        <end position="98"/>
    </location>
</feature>
<protein>
    <submittedName>
        <fullName evidence="2">Uncharacterized protein</fullName>
    </submittedName>
</protein>
<accession>A0AAD5TMG7</accession>
<dbReference type="InterPro" id="IPR013726">
    <property type="entry name" value="Mitofissin"/>
</dbReference>
<name>A0AAD5TMG7_9FUNG</name>
<feature type="compositionally biased region" description="Pro residues" evidence="1">
    <location>
        <begin position="78"/>
        <end position="95"/>
    </location>
</feature>
<organism evidence="2 3">
    <name type="scientific">Geranomyces variabilis</name>
    <dbReference type="NCBI Taxonomy" id="109894"/>
    <lineage>
        <taxon>Eukaryota</taxon>
        <taxon>Fungi</taxon>
        <taxon>Fungi incertae sedis</taxon>
        <taxon>Chytridiomycota</taxon>
        <taxon>Chytridiomycota incertae sedis</taxon>
        <taxon>Chytridiomycetes</taxon>
        <taxon>Spizellomycetales</taxon>
        <taxon>Powellomycetaceae</taxon>
        <taxon>Geranomyces</taxon>
    </lineage>
</organism>
<dbReference type="EMBL" id="JADGJQ010000014">
    <property type="protein sequence ID" value="KAJ3181000.1"/>
    <property type="molecule type" value="Genomic_DNA"/>
</dbReference>
<evidence type="ECO:0000313" key="3">
    <source>
        <dbReference type="Proteomes" id="UP001212152"/>
    </source>
</evidence>
<sequence length="265" mass="29682">MPRLLPATLDIILVATLLAGLRRSGDFDFATDNVPSPALRWLLFQFLFVGERFLDVMLVLARKYPAIFRPRNPKLCPPSPPPLPPAPPPPPPVAIPPVQIISPQPQLQIQRYHQQPLPSPPPQRRQRVVVAYHQDYEPPSSPPPPPLAQSYDVREPLPTTTTYTYAIPQPEYAGTGGGHQQQHHRSVVSAQSGQYAGYHQRESSHYPRAQQQHLLLPLAGTRGTARRIVQQAWNSGVYGGKGDEEIELDDDYRVEYVGRRSAVDR</sequence>
<dbReference type="AlphaFoldDB" id="A0AAD5TMG7"/>
<evidence type="ECO:0000256" key="1">
    <source>
        <dbReference type="SAM" id="MobiDB-lite"/>
    </source>
</evidence>
<dbReference type="Proteomes" id="UP001212152">
    <property type="component" value="Unassembled WGS sequence"/>
</dbReference>
<dbReference type="Pfam" id="PF08520">
    <property type="entry name" value="Mitofissin"/>
    <property type="match status" value="1"/>
</dbReference>
<gene>
    <name evidence="2" type="ORF">HDU87_001648</name>
</gene>
<proteinExistence type="predicted"/>
<evidence type="ECO:0000313" key="2">
    <source>
        <dbReference type="EMBL" id="KAJ3181000.1"/>
    </source>
</evidence>